<dbReference type="EMBL" id="KB203049">
    <property type="protein sequence ID" value="ESO86513.1"/>
    <property type="molecule type" value="Genomic_DNA"/>
</dbReference>
<dbReference type="Pfam" id="PF05773">
    <property type="entry name" value="RWD"/>
    <property type="match status" value="1"/>
</dbReference>
<evidence type="ECO:0000256" key="1">
    <source>
        <dbReference type="ARBA" id="ARBA00004496"/>
    </source>
</evidence>
<dbReference type="PROSITE" id="PS50908">
    <property type="entry name" value="RWD"/>
    <property type="match status" value="1"/>
</dbReference>
<evidence type="ECO:0000256" key="5">
    <source>
        <dbReference type="ARBA" id="ARBA00022845"/>
    </source>
</evidence>
<evidence type="ECO:0000256" key="2">
    <source>
        <dbReference type="ARBA" id="ARBA00007665"/>
    </source>
</evidence>
<evidence type="ECO:0000256" key="3">
    <source>
        <dbReference type="ARBA" id="ARBA00022490"/>
    </source>
</evidence>
<dbReference type="PANTHER" id="PTHR16301">
    <property type="entry name" value="IMPACT-RELATED"/>
    <property type="match status" value="1"/>
</dbReference>
<dbReference type="HOGENOM" id="CLU_045276_1_0_1"/>
<dbReference type="RefSeq" id="XP_009062750.1">
    <property type="nucleotide sequence ID" value="XM_009064502.1"/>
</dbReference>
<evidence type="ECO:0000259" key="7">
    <source>
        <dbReference type="PROSITE" id="PS50908"/>
    </source>
</evidence>
<dbReference type="InterPro" id="IPR016135">
    <property type="entry name" value="UBQ-conjugating_enzyme/RWD"/>
</dbReference>
<dbReference type="GO" id="GO:0005737">
    <property type="term" value="C:cytoplasm"/>
    <property type="evidence" value="ECO:0007669"/>
    <property type="project" value="UniProtKB-SubCell"/>
</dbReference>
<dbReference type="GO" id="GO:0006446">
    <property type="term" value="P:regulation of translational initiation"/>
    <property type="evidence" value="ECO:0007669"/>
    <property type="project" value="TreeGrafter"/>
</dbReference>
<dbReference type="InterPro" id="IPR036956">
    <property type="entry name" value="Impact_N_sf"/>
</dbReference>
<gene>
    <name evidence="8" type="ORF">LOTGIDRAFT_129058</name>
</gene>
<name>V3Z6T1_LOTGI</name>
<dbReference type="OMA" id="FRHICNL"/>
<evidence type="ECO:0000313" key="8">
    <source>
        <dbReference type="EMBL" id="ESO86513.1"/>
    </source>
</evidence>
<evidence type="ECO:0000256" key="4">
    <source>
        <dbReference type="ARBA" id="ARBA00022491"/>
    </source>
</evidence>
<protein>
    <recommendedName>
        <fullName evidence="7">RWD domain-containing protein</fullName>
    </recommendedName>
</protein>
<dbReference type="InterPro" id="IPR023582">
    <property type="entry name" value="Impact"/>
</dbReference>
<keyword evidence="5" id="KW-0810">Translation regulation</keyword>
<sequence>VEEIEALTAIYNDDLKVVNESKREYEIKVCKDEQNDKYIVLQFTLPDDYPTSSPPQYQLKASWLSKDERRVLDNGLADIFIENMGDSIIYLWIEKIREFLQEILDDANHAGAVNDIDVIDEQLEEEERGDVVNYEDFEDYKYEYTGKYEKKTQEMETSNKCPEILHGEFVHDRKSVFQAHLAPVHSEEEVQLVMEKLLENRKVAAATHNIQAYRICKEGKHTVWYQDCKDDGEIHAGNRILHLMEILEATNVLVVITRWYGGIHLGPDRFKHINCCARNILEQGGYIKNKVNFILCTFILKSINFLSFMHIIM</sequence>
<evidence type="ECO:0000313" key="9">
    <source>
        <dbReference type="Proteomes" id="UP000030746"/>
    </source>
</evidence>
<keyword evidence="9" id="KW-1185">Reference proteome</keyword>
<keyword evidence="6" id="KW-0346">Stress response</keyword>
<keyword evidence="3" id="KW-0963">Cytoplasm</keyword>
<comment type="similarity">
    <text evidence="2">Belongs to the IMPACT family.</text>
</comment>
<proteinExistence type="inferred from homology"/>
<dbReference type="Gene3D" id="3.10.110.10">
    <property type="entry name" value="Ubiquitin Conjugating Enzyme"/>
    <property type="match status" value="1"/>
</dbReference>
<dbReference type="CTD" id="20232909"/>
<dbReference type="SUPFAM" id="SSF54495">
    <property type="entry name" value="UBC-like"/>
    <property type="match status" value="1"/>
</dbReference>
<keyword evidence="4" id="KW-0678">Repressor</keyword>
<dbReference type="InterPro" id="IPR020568">
    <property type="entry name" value="Ribosomal_Su5_D2-typ_SF"/>
</dbReference>
<dbReference type="Gene3D" id="3.30.230.30">
    <property type="entry name" value="Impact, N-terminal domain"/>
    <property type="match status" value="1"/>
</dbReference>
<accession>V3Z6T1</accession>
<dbReference type="GO" id="GO:0140469">
    <property type="term" value="P:GCN2-mediated signaling"/>
    <property type="evidence" value="ECO:0007669"/>
    <property type="project" value="TreeGrafter"/>
</dbReference>
<organism evidence="8 9">
    <name type="scientific">Lottia gigantea</name>
    <name type="common">Giant owl limpet</name>
    <dbReference type="NCBI Taxonomy" id="225164"/>
    <lineage>
        <taxon>Eukaryota</taxon>
        <taxon>Metazoa</taxon>
        <taxon>Spiralia</taxon>
        <taxon>Lophotrochozoa</taxon>
        <taxon>Mollusca</taxon>
        <taxon>Gastropoda</taxon>
        <taxon>Patellogastropoda</taxon>
        <taxon>Lottioidea</taxon>
        <taxon>Lottiidae</taxon>
        <taxon>Lottia</taxon>
    </lineage>
</organism>
<feature type="non-terminal residue" evidence="8">
    <location>
        <position position="1"/>
    </location>
</feature>
<dbReference type="GeneID" id="20232909"/>
<dbReference type="SUPFAM" id="SSF54211">
    <property type="entry name" value="Ribosomal protein S5 domain 2-like"/>
    <property type="match status" value="1"/>
</dbReference>
<dbReference type="CDD" id="cd23821">
    <property type="entry name" value="RWD_IMPACT"/>
    <property type="match status" value="1"/>
</dbReference>
<feature type="domain" description="RWD" evidence="7">
    <location>
        <begin position="2"/>
        <end position="103"/>
    </location>
</feature>
<comment type="subcellular location">
    <subcellularLocation>
        <location evidence="1">Cytoplasm</location>
    </subcellularLocation>
</comment>
<dbReference type="PANTHER" id="PTHR16301:SF25">
    <property type="entry name" value="PROTEIN IMPACT"/>
    <property type="match status" value="1"/>
</dbReference>
<dbReference type="KEGG" id="lgi:LOTGIDRAFT_129058"/>
<dbReference type="SMART" id="SM00591">
    <property type="entry name" value="RWD"/>
    <property type="match status" value="1"/>
</dbReference>
<dbReference type="STRING" id="225164.V3Z6T1"/>
<reference evidence="8 9" key="1">
    <citation type="journal article" date="2013" name="Nature">
        <title>Insights into bilaterian evolution from three spiralian genomes.</title>
        <authorList>
            <person name="Simakov O."/>
            <person name="Marletaz F."/>
            <person name="Cho S.J."/>
            <person name="Edsinger-Gonzales E."/>
            <person name="Havlak P."/>
            <person name="Hellsten U."/>
            <person name="Kuo D.H."/>
            <person name="Larsson T."/>
            <person name="Lv J."/>
            <person name="Arendt D."/>
            <person name="Savage R."/>
            <person name="Osoegawa K."/>
            <person name="de Jong P."/>
            <person name="Grimwood J."/>
            <person name="Chapman J.A."/>
            <person name="Shapiro H."/>
            <person name="Aerts A."/>
            <person name="Otillar R.P."/>
            <person name="Terry A.Y."/>
            <person name="Boore J.L."/>
            <person name="Grigoriev I.V."/>
            <person name="Lindberg D.R."/>
            <person name="Seaver E.C."/>
            <person name="Weisblat D.A."/>
            <person name="Putnam N.H."/>
            <person name="Rokhsar D.S."/>
        </authorList>
    </citation>
    <scope>NUCLEOTIDE SEQUENCE [LARGE SCALE GENOMIC DNA]</scope>
</reference>
<dbReference type="InterPro" id="IPR001498">
    <property type="entry name" value="Impact_N"/>
</dbReference>
<evidence type="ECO:0000256" key="6">
    <source>
        <dbReference type="ARBA" id="ARBA00023016"/>
    </source>
</evidence>
<dbReference type="OrthoDB" id="69641at2759"/>
<dbReference type="Pfam" id="PF01205">
    <property type="entry name" value="Impact_N"/>
    <property type="match status" value="1"/>
</dbReference>
<dbReference type="InterPro" id="IPR006575">
    <property type="entry name" value="RWD_dom"/>
</dbReference>
<dbReference type="AlphaFoldDB" id="V3Z6T1"/>
<dbReference type="Proteomes" id="UP000030746">
    <property type="component" value="Unassembled WGS sequence"/>
</dbReference>